<dbReference type="CDD" id="cd08704">
    <property type="entry name" value="Met_tRNA_FMT_C"/>
    <property type="match status" value="1"/>
</dbReference>
<dbReference type="InterPro" id="IPR011034">
    <property type="entry name" value="Formyl_transferase-like_C_sf"/>
</dbReference>
<name>A0A6J6GHE5_9ZZZZ</name>
<sequence>MGHIDWSKSADEILRTSRALQERPGIYTYHQGNKISLFGLSESLLPNSLSAIGSIESCAQGLLVRCSDSVLLIDEVIPAGKKRMSAADFARGAHLTSESAFE</sequence>
<dbReference type="SUPFAM" id="SSF50486">
    <property type="entry name" value="FMT C-terminal domain-like"/>
    <property type="match status" value="1"/>
</dbReference>
<feature type="domain" description="Formyl transferase C-terminal" evidence="3">
    <location>
        <begin position="2"/>
        <end position="93"/>
    </location>
</feature>
<evidence type="ECO:0000256" key="2">
    <source>
        <dbReference type="ARBA" id="ARBA00022917"/>
    </source>
</evidence>
<dbReference type="GO" id="GO:0006412">
    <property type="term" value="P:translation"/>
    <property type="evidence" value="ECO:0007669"/>
    <property type="project" value="UniProtKB-KW"/>
</dbReference>
<reference evidence="4" key="1">
    <citation type="submission" date="2020-05" db="EMBL/GenBank/DDBJ databases">
        <authorList>
            <person name="Chiriac C."/>
            <person name="Salcher M."/>
            <person name="Ghai R."/>
            <person name="Kavagutti S V."/>
        </authorList>
    </citation>
    <scope>NUCLEOTIDE SEQUENCE</scope>
</reference>
<evidence type="ECO:0000256" key="1">
    <source>
        <dbReference type="ARBA" id="ARBA00022679"/>
    </source>
</evidence>
<organism evidence="4">
    <name type="scientific">freshwater metagenome</name>
    <dbReference type="NCBI Taxonomy" id="449393"/>
    <lineage>
        <taxon>unclassified sequences</taxon>
        <taxon>metagenomes</taxon>
        <taxon>ecological metagenomes</taxon>
    </lineage>
</organism>
<evidence type="ECO:0000259" key="3">
    <source>
        <dbReference type="Pfam" id="PF02911"/>
    </source>
</evidence>
<dbReference type="AlphaFoldDB" id="A0A6J6GHE5"/>
<dbReference type="Gene3D" id="3.10.25.10">
    <property type="entry name" value="Formyl transferase, C-terminal domain"/>
    <property type="match status" value="1"/>
</dbReference>
<dbReference type="GO" id="GO:0016740">
    <property type="term" value="F:transferase activity"/>
    <property type="evidence" value="ECO:0007669"/>
    <property type="project" value="UniProtKB-KW"/>
</dbReference>
<keyword evidence="2" id="KW-0648">Protein biosynthesis</keyword>
<dbReference type="Pfam" id="PF02911">
    <property type="entry name" value="Formyl_trans_C"/>
    <property type="match status" value="1"/>
</dbReference>
<dbReference type="EMBL" id="CAEZUD010000110">
    <property type="protein sequence ID" value="CAB4600666.1"/>
    <property type="molecule type" value="Genomic_DNA"/>
</dbReference>
<accession>A0A6J6GHE5</accession>
<dbReference type="InterPro" id="IPR037022">
    <property type="entry name" value="Formyl_trans_C_sf"/>
</dbReference>
<gene>
    <name evidence="4" type="ORF">UFOPK1778_01246</name>
</gene>
<keyword evidence="1" id="KW-0808">Transferase</keyword>
<dbReference type="InterPro" id="IPR044135">
    <property type="entry name" value="Met-tRNA-FMT_C"/>
</dbReference>
<dbReference type="InterPro" id="IPR005793">
    <property type="entry name" value="Formyl_trans_C"/>
</dbReference>
<evidence type="ECO:0000313" key="4">
    <source>
        <dbReference type="EMBL" id="CAB4600666.1"/>
    </source>
</evidence>
<protein>
    <submittedName>
        <fullName evidence="4">Unannotated protein</fullName>
    </submittedName>
</protein>
<proteinExistence type="predicted"/>